<keyword evidence="3 4" id="KW-0687">Ribonucleoprotein</keyword>
<feature type="region of interest" description="Disordered" evidence="6">
    <location>
        <begin position="194"/>
        <end position="232"/>
    </location>
</feature>
<dbReference type="Gene3D" id="1.10.1650.10">
    <property type="match status" value="1"/>
</dbReference>
<dbReference type="InterPro" id="IPR039547">
    <property type="entry name" value="Ribosomal_eL19"/>
</dbReference>
<dbReference type="Pfam" id="PF01280">
    <property type="entry name" value="Ribosomal_L19e"/>
    <property type="match status" value="1"/>
</dbReference>
<feature type="non-terminal residue" evidence="8">
    <location>
        <position position="1"/>
    </location>
</feature>
<dbReference type="GO" id="GO:0006412">
    <property type="term" value="P:translation"/>
    <property type="evidence" value="ECO:0007669"/>
    <property type="project" value="InterPro"/>
</dbReference>
<keyword evidence="5" id="KW-0175">Coiled coil</keyword>
<dbReference type="Proteomes" id="UP000601435">
    <property type="component" value="Unassembled WGS sequence"/>
</dbReference>
<protein>
    <recommendedName>
        <fullName evidence="4">Ribosomal protein L19</fullName>
    </recommendedName>
</protein>
<feature type="domain" description="Large ribosomal subunit protein eL19" evidence="7">
    <location>
        <begin position="553"/>
        <end position="617"/>
    </location>
</feature>
<feature type="non-terminal residue" evidence="8">
    <location>
        <position position="617"/>
    </location>
</feature>
<name>A0A812XUP3_9DINO</name>
<dbReference type="SUPFAM" id="SSF48140">
    <property type="entry name" value="Ribosomal protein L19 (L19e)"/>
    <property type="match status" value="1"/>
</dbReference>
<dbReference type="OrthoDB" id="5407653at2759"/>
<dbReference type="FunFam" id="1.10.1650.10:FF:000001">
    <property type="entry name" value="Ribosomal protein L19"/>
    <property type="match status" value="1"/>
</dbReference>
<dbReference type="InterPro" id="IPR023638">
    <property type="entry name" value="Ribosomal_eL19_CS"/>
</dbReference>
<organism evidence="8 9">
    <name type="scientific">Symbiodinium necroappetens</name>
    <dbReference type="NCBI Taxonomy" id="1628268"/>
    <lineage>
        <taxon>Eukaryota</taxon>
        <taxon>Sar</taxon>
        <taxon>Alveolata</taxon>
        <taxon>Dinophyceae</taxon>
        <taxon>Suessiales</taxon>
        <taxon>Symbiodiniaceae</taxon>
        <taxon>Symbiodinium</taxon>
    </lineage>
</organism>
<feature type="coiled-coil region" evidence="5">
    <location>
        <begin position="85"/>
        <end position="112"/>
    </location>
</feature>
<evidence type="ECO:0000313" key="8">
    <source>
        <dbReference type="EMBL" id="CAE7749939.1"/>
    </source>
</evidence>
<comment type="caution">
    <text evidence="8">The sequence shown here is derived from an EMBL/GenBank/DDBJ whole genome shotgun (WGS) entry which is preliminary data.</text>
</comment>
<sequence>QLAAVASAQKQAEEASAAAEEAAREAQEQTASALKDSSELYAAAKGEALSRTAAARSQQGETEKQIAENIASLRAEHARKVLAATRTCEEAARDAKKQVEALQAKFQADHREIGAKVKDAECRMHRAESDLEETKKWSVQVRAKMQGLMEDSKQQLAEQEKLSRLQFEAEEKAAEERLEAARVVCQESEALAKAAEQDGQARRAAAEAAEERAAWSAEQRRSAAEAAMAERELEASAEIEAAEVEADENFEALGVKVSRAWSTCKEQQLAARQQVSDAEAVVREEVAQVKSRLEKMRELAKAAAAEAQGAAERKAEASRQLQSIESRTEAARAELSAAERSLECSVTHCEELASSAELCAREQTEAFALALEKRGEEDEDQAEAAEQVAEAEEERAMAMEEASVFEDLSFQGLLEKERKLIQDEIERAVRRTIEVESAIKEAVSYSERSTRELLNYMEKVEPIESSPSQITDLLENHCSQCHAEASPEAAFCKNCGHNLQQRVLSDSGSPSRGKKRRADSSALTGSPMQHLRAQVQGFLSHLGATSGVGSAMSLKLQKRLAASILGCGKNRVWLDPNETNELSMANSRFNIRKMIKDGLIIRKAVKMHSRSRVRKNL</sequence>
<feature type="region of interest" description="Disordered" evidence="6">
    <location>
        <begin position="1"/>
        <end position="38"/>
    </location>
</feature>
<evidence type="ECO:0000256" key="5">
    <source>
        <dbReference type="SAM" id="Coils"/>
    </source>
</evidence>
<accession>A0A812XUP3</accession>
<dbReference type="PROSITE" id="PS00526">
    <property type="entry name" value="RIBOSOMAL_L19E"/>
    <property type="match status" value="1"/>
</dbReference>
<dbReference type="InterPro" id="IPR015972">
    <property type="entry name" value="Ribosomal_eL19_dom1"/>
</dbReference>
<gene>
    <name evidence="8" type="primary">RPL19A</name>
    <name evidence="8" type="ORF">SNEC2469_LOCUS21741</name>
</gene>
<dbReference type="InterPro" id="IPR035970">
    <property type="entry name" value="60S_ribosomal_eL19_sf"/>
</dbReference>
<comment type="similarity">
    <text evidence="1 4">Belongs to the eukaryotic ribosomal protein eL19 family.</text>
</comment>
<evidence type="ECO:0000256" key="6">
    <source>
        <dbReference type="SAM" id="MobiDB-lite"/>
    </source>
</evidence>
<evidence type="ECO:0000256" key="4">
    <source>
        <dbReference type="RuleBase" id="RU000574"/>
    </source>
</evidence>
<dbReference type="InterPro" id="IPR000196">
    <property type="entry name" value="Ribosomal_eL19_dom"/>
</dbReference>
<dbReference type="GO" id="GO:0022625">
    <property type="term" value="C:cytosolic large ribosomal subunit"/>
    <property type="evidence" value="ECO:0007669"/>
    <property type="project" value="InterPro"/>
</dbReference>
<keyword evidence="9" id="KW-1185">Reference proteome</keyword>
<dbReference type="EMBL" id="CAJNJA010038710">
    <property type="protein sequence ID" value="CAE7749939.1"/>
    <property type="molecule type" value="Genomic_DNA"/>
</dbReference>
<feature type="compositionally biased region" description="Basic and acidic residues" evidence="6">
    <location>
        <begin position="195"/>
        <end position="232"/>
    </location>
</feature>
<reference evidence="8" key="1">
    <citation type="submission" date="2021-02" db="EMBL/GenBank/DDBJ databases">
        <authorList>
            <person name="Dougan E. K."/>
            <person name="Rhodes N."/>
            <person name="Thang M."/>
            <person name="Chan C."/>
        </authorList>
    </citation>
    <scope>NUCLEOTIDE SEQUENCE</scope>
</reference>
<evidence type="ECO:0000256" key="2">
    <source>
        <dbReference type="ARBA" id="ARBA00022980"/>
    </source>
</evidence>
<evidence type="ECO:0000313" key="9">
    <source>
        <dbReference type="Proteomes" id="UP000601435"/>
    </source>
</evidence>
<keyword evidence="2 4" id="KW-0689">Ribosomal protein</keyword>
<feature type="coiled-coil region" evidence="5">
    <location>
        <begin position="286"/>
        <end position="341"/>
    </location>
</feature>
<feature type="region of interest" description="Disordered" evidence="6">
    <location>
        <begin position="503"/>
        <end position="527"/>
    </location>
</feature>
<evidence type="ECO:0000256" key="1">
    <source>
        <dbReference type="ARBA" id="ARBA00011082"/>
    </source>
</evidence>
<evidence type="ECO:0000256" key="3">
    <source>
        <dbReference type="ARBA" id="ARBA00023274"/>
    </source>
</evidence>
<dbReference type="GO" id="GO:0003723">
    <property type="term" value="F:RNA binding"/>
    <property type="evidence" value="ECO:0007669"/>
    <property type="project" value="InterPro"/>
</dbReference>
<feature type="coiled-coil region" evidence="5">
    <location>
        <begin position="374"/>
        <end position="408"/>
    </location>
</feature>
<feature type="compositionally biased region" description="Low complexity" evidence="6">
    <location>
        <begin position="1"/>
        <end position="20"/>
    </location>
</feature>
<dbReference type="GO" id="GO:0003735">
    <property type="term" value="F:structural constituent of ribosome"/>
    <property type="evidence" value="ECO:0007669"/>
    <property type="project" value="InterPro"/>
</dbReference>
<dbReference type="InterPro" id="IPR057259">
    <property type="entry name" value="Ribosomal_L19e"/>
</dbReference>
<proteinExistence type="inferred from homology"/>
<dbReference type="SMART" id="SM01416">
    <property type="entry name" value="Ribosomal_L19e"/>
    <property type="match status" value="1"/>
</dbReference>
<dbReference type="AlphaFoldDB" id="A0A812XUP3"/>
<dbReference type="PANTHER" id="PTHR10722">
    <property type="entry name" value="60S RIBOSOMAL PROTEIN L19"/>
    <property type="match status" value="1"/>
</dbReference>
<evidence type="ECO:0000259" key="7">
    <source>
        <dbReference type="SMART" id="SM01416"/>
    </source>
</evidence>